<gene>
    <name evidence="6" type="ORF">NLU13_5589</name>
</gene>
<reference evidence="6" key="1">
    <citation type="submission" date="2022-10" db="EMBL/GenBank/DDBJ databases">
        <title>Determination and structural analysis of whole genome sequence of Sarocladium strictum F4-1.</title>
        <authorList>
            <person name="Hu L."/>
            <person name="Jiang Y."/>
        </authorList>
    </citation>
    <scope>NUCLEOTIDE SEQUENCE</scope>
    <source>
        <strain evidence="6">F4-1</strain>
    </source>
</reference>
<protein>
    <submittedName>
        <fullName evidence="6">Uncharacterized protein</fullName>
    </submittedName>
</protein>
<keyword evidence="7" id="KW-1185">Reference proteome</keyword>
<keyword evidence="3" id="KW-0560">Oxidoreductase</keyword>
<feature type="region of interest" description="Disordered" evidence="5">
    <location>
        <begin position="1"/>
        <end position="20"/>
    </location>
</feature>
<dbReference type="EMBL" id="JAPDFR010000004">
    <property type="protein sequence ID" value="KAK0387276.1"/>
    <property type="molecule type" value="Genomic_DNA"/>
</dbReference>
<dbReference type="PANTHER" id="PTHR43639">
    <property type="entry name" value="OXIDOREDUCTASE, SHORT-CHAIN DEHYDROGENASE/REDUCTASE FAMILY (AFU_ORTHOLOGUE AFUA_5G02870)"/>
    <property type="match status" value="1"/>
</dbReference>
<dbReference type="InterPro" id="IPR002347">
    <property type="entry name" value="SDR_fam"/>
</dbReference>
<dbReference type="Proteomes" id="UP001175261">
    <property type="component" value="Unassembled WGS sequence"/>
</dbReference>
<comment type="caution">
    <text evidence="6">The sequence shown here is derived from an EMBL/GenBank/DDBJ whole genome shotgun (WGS) entry which is preliminary data.</text>
</comment>
<dbReference type="CDD" id="cd05233">
    <property type="entry name" value="SDR_c"/>
    <property type="match status" value="1"/>
</dbReference>
<proteinExistence type="inferred from homology"/>
<dbReference type="SUPFAM" id="SSF51735">
    <property type="entry name" value="NAD(P)-binding Rossmann-fold domains"/>
    <property type="match status" value="1"/>
</dbReference>
<dbReference type="Gene3D" id="3.40.50.720">
    <property type="entry name" value="NAD(P)-binding Rossmann-like Domain"/>
    <property type="match status" value="1"/>
</dbReference>
<evidence type="ECO:0000313" key="7">
    <source>
        <dbReference type="Proteomes" id="UP001175261"/>
    </source>
</evidence>
<dbReference type="PANTHER" id="PTHR43639:SF1">
    <property type="entry name" value="SHORT-CHAIN DEHYDROGENASE_REDUCTASE FAMILY PROTEIN"/>
    <property type="match status" value="1"/>
</dbReference>
<dbReference type="InterPro" id="IPR020904">
    <property type="entry name" value="Sc_DH/Rdtase_CS"/>
</dbReference>
<comment type="similarity">
    <text evidence="1 4">Belongs to the short-chain dehydrogenases/reductases (SDR) family.</text>
</comment>
<organism evidence="6 7">
    <name type="scientific">Sarocladium strictum</name>
    <name type="common">Black bundle disease fungus</name>
    <name type="synonym">Acremonium strictum</name>
    <dbReference type="NCBI Taxonomy" id="5046"/>
    <lineage>
        <taxon>Eukaryota</taxon>
        <taxon>Fungi</taxon>
        <taxon>Dikarya</taxon>
        <taxon>Ascomycota</taxon>
        <taxon>Pezizomycotina</taxon>
        <taxon>Sordariomycetes</taxon>
        <taxon>Hypocreomycetidae</taxon>
        <taxon>Hypocreales</taxon>
        <taxon>Sarocladiaceae</taxon>
        <taxon>Sarocladium</taxon>
    </lineage>
</organism>
<dbReference type="AlphaFoldDB" id="A0AA39GHH7"/>
<dbReference type="Pfam" id="PF00106">
    <property type="entry name" value="adh_short"/>
    <property type="match status" value="1"/>
</dbReference>
<evidence type="ECO:0000256" key="1">
    <source>
        <dbReference type="ARBA" id="ARBA00006484"/>
    </source>
</evidence>
<evidence type="ECO:0000256" key="2">
    <source>
        <dbReference type="ARBA" id="ARBA00022857"/>
    </source>
</evidence>
<keyword evidence="2" id="KW-0521">NADP</keyword>
<dbReference type="PRINTS" id="PR00081">
    <property type="entry name" value="GDHRDH"/>
</dbReference>
<evidence type="ECO:0000256" key="3">
    <source>
        <dbReference type="ARBA" id="ARBA00023002"/>
    </source>
</evidence>
<dbReference type="PRINTS" id="PR00080">
    <property type="entry name" value="SDRFAMILY"/>
</dbReference>
<evidence type="ECO:0000256" key="4">
    <source>
        <dbReference type="RuleBase" id="RU000363"/>
    </source>
</evidence>
<accession>A0AA39GHH7</accession>
<evidence type="ECO:0000313" key="6">
    <source>
        <dbReference type="EMBL" id="KAK0387276.1"/>
    </source>
</evidence>
<dbReference type="GO" id="GO:0016491">
    <property type="term" value="F:oxidoreductase activity"/>
    <property type="evidence" value="ECO:0007669"/>
    <property type="project" value="UniProtKB-KW"/>
</dbReference>
<evidence type="ECO:0000256" key="5">
    <source>
        <dbReference type="SAM" id="MobiDB-lite"/>
    </source>
</evidence>
<name>A0AA39GHH7_SARSR</name>
<feature type="compositionally biased region" description="Basic and acidic residues" evidence="5">
    <location>
        <begin position="1"/>
        <end position="10"/>
    </location>
</feature>
<sequence length="211" mass="21962">MDQESSKFRDPAPGSGPDTLSLSGKVAIITGSGKEPGIGAGIAAALARNGAAVVINYLSDSTAPRAESLASRLQGTFGSRAVAIQADIESRTGADLLVAKTLEAFRSPNVHILVNNAGCNLPGSTLDTPEEDIHKQFSKNVFGAIHMVRAVVPHMPSGGRIINISSTAGRASYTSIPFYNAAKAALDSLTHTWAGEVCLSALLRVLRIHNC</sequence>
<dbReference type="PROSITE" id="PS00061">
    <property type="entry name" value="ADH_SHORT"/>
    <property type="match status" value="1"/>
</dbReference>
<dbReference type="InterPro" id="IPR036291">
    <property type="entry name" value="NAD(P)-bd_dom_sf"/>
</dbReference>